<comment type="caution">
    <text evidence="3">The sequence shown here is derived from an EMBL/GenBank/DDBJ whole genome shotgun (WGS) entry which is preliminary data.</text>
</comment>
<dbReference type="Pfam" id="PF13785">
    <property type="entry name" value="DUF4178"/>
    <property type="match status" value="1"/>
</dbReference>
<dbReference type="EMBL" id="QGSZ01000029">
    <property type="protein sequence ID" value="RQX10749.1"/>
    <property type="molecule type" value="Genomic_DNA"/>
</dbReference>
<dbReference type="InterPro" id="IPR025235">
    <property type="entry name" value="DUF4178"/>
</dbReference>
<gene>
    <name evidence="3" type="ORF">DLJ59_00205</name>
</gene>
<sequence>MDALVTYLVAALAVLVVVVLLLVARARRTARPGGLPPPRRSAGGGAAGGGAAESPRSGPLRLTPGDRVRIRGREYAVSATIRLVEGDWSWVQHLLDDDSGTHHRLSVEDGPELELVLWTAEPGATVTPGAPTIELGGRRYTWAETGQARYTATGETDLPSTGTMRYHDYQSGGAARLSFEAYGEEGWRVARGALLGPADLTIHPAPEVR</sequence>
<dbReference type="Proteomes" id="UP000282312">
    <property type="component" value="Unassembled WGS sequence"/>
</dbReference>
<dbReference type="OrthoDB" id="3775810at2"/>
<evidence type="ECO:0000259" key="2">
    <source>
        <dbReference type="Pfam" id="PF13785"/>
    </source>
</evidence>
<organism evidence="3 4">
    <name type="scientific">Micromonospora inaquosa</name>
    <dbReference type="NCBI Taxonomy" id="2203716"/>
    <lineage>
        <taxon>Bacteria</taxon>
        <taxon>Bacillati</taxon>
        <taxon>Actinomycetota</taxon>
        <taxon>Actinomycetes</taxon>
        <taxon>Micromonosporales</taxon>
        <taxon>Micromonosporaceae</taxon>
        <taxon>Micromonospora</taxon>
    </lineage>
</organism>
<dbReference type="RefSeq" id="WP_124770521.1">
    <property type="nucleotide sequence ID" value="NZ_JBEZFR010000001.1"/>
</dbReference>
<feature type="domain" description="DUF4178" evidence="2">
    <location>
        <begin position="64"/>
        <end position="193"/>
    </location>
</feature>
<proteinExistence type="predicted"/>
<reference evidence="3 4" key="1">
    <citation type="submission" date="2018-05" db="EMBL/GenBank/DDBJ databases">
        <title>Micromonospora from Atacama Desert.</title>
        <authorList>
            <person name="Carro L."/>
            <person name="Goodfellow M."/>
            <person name="Klenk H.-P."/>
        </authorList>
    </citation>
    <scope>NUCLEOTIDE SEQUENCE [LARGE SCALE GENOMIC DNA]</scope>
    <source>
        <strain evidence="3 4">LB39</strain>
    </source>
</reference>
<feature type="region of interest" description="Disordered" evidence="1">
    <location>
        <begin position="30"/>
        <end position="65"/>
    </location>
</feature>
<name>A0A3N9XCW3_9ACTN</name>
<evidence type="ECO:0000256" key="1">
    <source>
        <dbReference type="SAM" id="MobiDB-lite"/>
    </source>
</evidence>
<evidence type="ECO:0000313" key="3">
    <source>
        <dbReference type="EMBL" id="RQX10749.1"/>
    </source>
</evidence>
<protein>
    <submittedName>
        <fullName evidence="3">DUF4178 domain-containing protein</fullName>
    </submittedName>
</protein>
<dbReference type="AlphaFoldDB" id="A0A3N9XCW3"/>
<feature type="compositionally biased region" description="Gly residues" evidence="1">
    <location>
        <begin position="42"/>
        <end position="51"/>
    </location>
</feature>
<keyword evidence="4" id="KW-1185">Reference proteome</keyword>
<evidence type="ECO:0000313" key="4">
    <source>
        <dbReference type="Proteomes" id="UP000282312"/>
    </source>
</evidence>
<accession>A0A3N9XCW3</accession>